<feature type="domain" description="EGF-like" evidence="3">
    <location>
        <begin position="258"/>
        <end position="289"/>
    </location>
</feature>
<accession>A0AAD4K6J0</accession>
<feature type="chain" id="PRO_5042198162" description="EGF-like domain-containing protein" evidence="2">
    <location>
        <begin position="31"/>
        <end position="325"/>
    </location>
</feature>
<name>A0AAD4K6J0_9MUSC</name>
<dbReference type="SMART" id="SM00181">
    <property type="entry name" value="EGF"/>
    <property type="match status" value="5"/>
</dbReference>
<evidence type="ECO:0000313" key="4">
    <source>
        <dbReference type="EMBL" id="KAH8377892.1"/>
    </source>
</evidence>
<evidence type="ECO:0000256" key="2">
    <source>
        <dbReference type="SAM" id="SignalP"/>
    </source>
</evidence>
<organism evidence="4 5">
    <name type="scientific">Drosophila rubida</name>
    <dbReference type="NCBI Taxonomy" id="30044"/>
    <lineage>
        <taxon>Eukaryota</taxon>
        <taxon>Metazoa</taxon>
        <taxon>Ecdysozoa</taxon>
        <taxon>Arthropoda</taxon>
        <taxon>Hexapoda</taxon>
        <taxon>Insecta</taxon>
        <taxon>Pterygota</taxon>
        <taxon>Neoptera</taxon>
        <taxon>Endopterygota</taxon>
        <taxon>Diptera</taxon>
        <taxon>Brachycera</taxon>
        <taxon>Muscomorpha</taxon>
        <taxon>Ephydroidea</taxon>
        <taxon>Drosophilidae</taxon>
        <taxon>Drosophila</taxon>
    </lineage>
</organism>
<dbReference type="SUPFAM" id="SSF57184">
    <property type="entry name" value="Growth factor receptor domain"/>
    <property type="match status" value="1"/>
</dbReference>
<dbReference type="InterPro" id="IPR009030">
    <property type="entry name" value="Growth_fac_rcpt_cys_sf"/>
</dbReference>
<protein>
    <recommendedName>
        <fullName evidence="3">EGF-like domain-containing protein</fullName>
    </recommendedName>
</protein>
<comment type="caution">
    <text evidence="4">The sequence shown here is derived from an EMBL/GenBank/DDBJ whole genome shotgun (WGS) entry which is preliminary data.</text>
</comment>
<dbReference type="PANTHER" id="PTHR24047">
    <property type="entry name" value="FI01909P-RELATED"/>
    <property type="match status" value="1"/>
</dbReference>
<dbReference type="AlphaFoldDB" id="A0AAD4K6J0"/>
<dbReference type="EMBL" id="JAJJHW010001127">
    <property type="protein sequence ID" value="KAH8377892.1"/>
    <property type="molecule type" value="Genomic_DNA"/>
</dbReference>
<proteinExistence type="predicted"/>
<feature type="region of interest" description="Disordered" evidence="1">
    <location>
        <begin position="39"/>
        <end position="63"/>
    </location>
</feature>
<feature type="domain" description="EGF-like" evidence="3">
    <location>
        <begin position="291"/>
        <end position="323"/>
    </location>
</feature>
<feature type="domain" description="EGF-like" evidence="3">
    <location>
        <begin position="153"/>
        <end position="186"/>
    </location>
</feature>
<sequence>VKMCALNLQCQRLMLMLCLASVGLTASSYAEYEQRYNSDNRRGAGQEGQSRYYPAGGLRNQPPPQTLYQRPGAANYNQVENEPQQPLSREYLVRAHESITNREQHKCRIWVPPETVSKYPYANHIQTDQANRLANIEVCCTGYNATRYLGATVCRPICGCQNGVCRVPGECDCFEGFVKNDNGDCVFACPLGCQNGRCFLDGSCQCDAGYTLDETRRFCRPICSSGCSNNGRHNCTEPETCSCAKGYQLTDNNGCQPVCDPDCGIGGLCRDNNICDCGAGYTLKDGVCQTDCYQKCNNGICVSRNRCICDPGYTYHEQSTICVPV</sequence>
<keyword evidence="5" id="KW-1185">Reference proteome</keyword>
<feature type="non-terminal residue" evidence="4">
    <location>
        <position position="1"/>
    </location>
</feature>
<feature type="domain" description="EGF-like" evidence="3">
    <location>
        <begin position="222"/>
        <end position="256"/>
    </location>
</feature>
<dbReference type="InterPro" id="IPR053255">
    <property type="entry name" value="EGF-like_domain"/>
</dbReference>
<evidence type="ECO:0000259" key="3">
    <source>
        <dbReference type="SMART" id="SM00181"/>
    </source>
</evidence>
<reference evidence="4" key="1">
    <citation type="journal article" date="2021" name="Mol. Ecol. Resour.">
        <title>Phylogenomic analyses of the genus Drosophila reveals genomic signals of climate adaptation.</title>
        <authorList>
            <person name="Li F."/>
            <person name="Rane R.V."/>
            <person name="Luria V."/>
            <person name="Xiong Z."/>
            <person name="Chen J."/>
            <person name="Li Z."/>
            <person name="Catullo R.A."/>
            <person name="Griffin P.C."/>
            <person name="Schiffer M."/>
            <person name="Pearce S."/>
            <person name="Lee S.F."/>
            <person name="McElroy K."/>
            <person name="Stocker A."/>
            <person name="Shirriffs J."/>
            <person name="Cockerell F."/>
            <person name="Coppin C."/>
            <person name="Sgro C.M."/>
            <person name="Karger A."/>
            <person name="Cain J.W."/>
            <person name="Weber J.A."/>
            <person name="Santpere G."/>
            <person name="Kirschner M.W."/>
            <person name="Hoffmann A.A."/>
            <person name="Oakeshott J.G."/>
            <person name="Zhang G."/>
        </authorList>
    </citation>
    <scope>NUCLEOTIDE SEQUENCE</scope>
    <source>
        <strain evidence="4">BGI-SZ-2011g</strain>
    </source>
</reference>
<dbReference type="PANTHER" id="PTHR24047:SF32">
    <property type="entry name" value="FI01909P-RELATED"/>
    <property type="match status" value="1"/>
</dbReference>
<evidence type="ECO:0000256" key="1">
    <source>
        <dbReference type="SAM" id="MobiDB-lite"/>
    </source>
</evidence>
<dbReference type="Proteomes" id="UP001200034">
    <property type="component" value="Unassembled WGS sequence"/>
</dbReference>
<feature type="domain" description="EGF-like" evidence="3">
    <location>
        <begin position="188"/>
        <end position="220"/>
    </location>
</feature>
<dbReference type="InterPro" id="IPR000742">
    <property type="entry name" value="EGF"/>
</dbReference>
<dbReference type="Gene3D" id="2.10.25.10">
    <property type="entry name" value="Laminin"/>
    <property type="match status" value="3"/>
</dbReference>
<evidence type="ECO:0000313" key="5">
    <source>
        <dbReference type="Proteomes" id="UP001200034"/>
    </source>
</evidence>
<gene>
    <name evidence="4" type="ORF">KR093_007740</name>
</gene>
<keyword evidence="2" id="KW-0732">Signal</keyword>
<feature type="signal peptide" evidence="2">
    <location>
        <begin position="1"/>
        <end position="30"/>
    </location>
</feature>